<feature type="chain" id="PRO_5023522866" description="Envelope glycoprotein gp160" evidence="32">
    <location>
        <begin position="32"/>
        <end position="855"/>
    </location>
</feature>
<keyword evidence="16 32" id="KW-0732">Signal</keyword>
<keyword evidence="20 32" id="KW-0261">Viral envelope protein</keyword>
<dbReference type="FunFam" id="1.20.5.490:FF:000001">
    <property type="entry name" value="Envelope glycoprotein gp160"/>
    <property type="match status" value="1"/>
</dbReference>
<keyword evidence="13 32" id="KW-0165">Cleavage on pair of basic residues</keyword>
<feature type="chain" id="PRO_5023522864" description="Surface protein gp120" evidence="32">
    <location>
        <begin position="32"/>
        <end position="510"/>
    </location>
</feature>
<comment type="PTM">
    <text evidence="32">Specific enzymatic cleavages in vivo yield mature proteins. Envelope glycoproteins are synthesized as a inactive precursor that is heavily N-glycosylated and processed likely by host cell furin in the Golgi to yield the mature SU and TM proteins. The cleavage site between SU and TM requires the minimal sequence [KR]-X-[KR]-R. About 2 of the 9 disulfide bonds of gp41 are reduced by P4HB/PDI, following binding to CD4 receptor.</text>
</comment>
<evidence type="ECO:0000256" key="19">
    <source>
        <dbReference type="ARBA" id="ARBA00022870"/>
    </source>
</evidence>
<keyword evidence="23 32" id="KW-1039">Host endosome</keyword>
<feature type="topological domain" description="Extracellular" evidence="32">
    <location>
        <begin position="32"/>
        <end position="683"/>
    </location>
</feature>
<comment type="PTM">
    <text evidence="32">Palmitoylation of the transmembrane protein and of Env polyprotein (prior to its proteolytic cleavage) is essential for their association with host cell membrane lipid rafts. Palmitoylation is therefore required for envelope trafficking to classical lipid rafts, but not for viral replication.</text>
</comment>
<feature type="domain" description="Human immunodeficiency virus 1 envelope glycoprotein Gp120" evidence="35">
    <location>
        <begin position="34"/>
        <end position="510"/>
    </location>
</feature>
<comment type="domain">
    <text evidence="32">Some of the most genetically diverse regions of the viral genome are present in Env. They are called variable regions 1 through 5 (V1 through V5). Coreceptor usage of gp120 is determined mainly by the primary structure of the third variable region (V3) in the outer domain of gp120. The sequence of V3 determines which coreceptor, CCR5 and/or CXCR4 (corresponding to R5/macrophage, X4/T cell and R5X4/T cell and macrophage tropism), is used to trigger the fusion potential of the Env complex, and hence which cells the virus can infect. Binding to CCR5 involves a region adjacent in addition to V3.</text>
</comment>
<evidence type="ECO:0000256" key="6">
    <source>
        <dbReference type="ARBA" id="ARBA00004650"/>
    </source>
</evidence>
<dbReference type="Pfam" id="PF00517">
    <property type="entry name" value="GP41"/>
    <property type="match status" value="1"/>
</dbReference>
<organism evidence="37">
    <name type="scientific">Human immunodeficiency virus type 1</name>
    <name type="common">HIV-1</name>
    <dbReference type="NCBI Taxonomy" id="11676"/>
    <lineage>
        <taxon>Viruses</taxon>
        <taxon>Riboviria</taxon>
        <taxon>Pararnavirae</taxon>
        <taxon>Artverviricota</taxon>
        <taxon>Revtraviricetes</taxon>
        <taxon>Ortervirales</taxon>
        <taxon>Retroviridae</taxon>
        <taxon>Orthoretrovirinae</taxon>
        <taxon>Lentivirus</taxon>
        <taxon>Lentivirus humimdef1</taxon>
    </lineage>
</organism>
<dbReference type="InterPro" id="IPR000328">
    <property type="entry name" value="GP41-like"/>
</dbReference>
<sequence length="855" mass="96992">MKVRGIRKNYQHLWRWGMMLLGILMICSATDKSWVTVYYGVPVWKEATTTLFCASDAKAYETEVNNVWATHACVPTDPNPLELNLENVTENFNMWKNSMVEQMQEDIISLWDQSLKPCVKLTPLCVTLNCTDYGNDTTSNNSSGWEIMEKGEIKNCSFNITTSIRDKMKKEYALFYSLDVIQIDNDNNSKGNNTSYRLRSCNTSVITQACPKVSFEPIPIHYCAPAGFAILKCNDKKFNGTGSCKNVSTVQCTHGIKPVVSTQLLLNGSLAKEEVVVRSENFTNNAKIIIVQLNESVAINCTRPNNNTRKGISIGPGRAFYATGDIIGDIRQAHCNISREDWNNTLKRVAEKLREQFKNKTIAFNQSSGGDPEIVMHTFNCGGEFFYCNTTKLFNSTWYSNTTDTDNTTGNITLPCRIKQVINMWQEVGKAMYAPPIRGQIRCSSNITGLLLTRDGGKNNTNGTETFRPGGGDMRDNWRSELYKYKVVKIEPLGVAPTKARRRVVQREKRAVGIGAVLLGFLGAAGSTMGAASITLTVQARQLLSGIVQQQTNLLRAIEAQQHLLQLTVWGIKQLQARVLALERYLQDQQLLGVWGCSGKLICTTNVPWNTSWSNKSLNDIWDNMTWMEWEREINNYTHIIYDLLAESQNQQEKNEQDLLALDKWASLWSWFDITNWLWYIKIFIMIVGGLIGLRIVFTVLSIVNRVRQGYSPLSFQTQFPAPRGPDRPEGIEEGGGERDRGRSGQLVDGFLAIFWVDLRSLIIFLYHRLRDLLLIVTRIVELLGRRGWEALKYWWNLLQYWSQELKNSAVSLLNATAIAVAEGTDRIIEIVQRIFRAILHIPTRIRQGFERALL</sequence>
<evidence type="ECO:0000256" key="14">
    <source>
        <dbReference type="ARBA" id="ARBA00022692"/>
    </source>
</evidence>
<evidence type="ECO:0000256" key="16">
    <source>
        <dbReference type="ARBA" id="ARBA00022729"/>
    </source>
</evidence>
<feature type="domain" description="Retroviral envelope protein GP41-like" evidence="36">
    <location>
        <begin position="529"/>
        <end position="718"/>
    </location>
</feature>
<dbReference type="GO" id="GO:1903908">
    <property type="term" value="P:positive regulation of plasma membrane raft polarization"/>
    <property type="evidence" value="ECO:0007669"/>
    <property type="project" value="UniProtKB-UniRule"/>
</dbReference>
<evidence type="ECO:0000256" key="5">
    <source>
        <dbReference type="ARBA" id="ARBA00004578"/>
    </source>
</evidence>
<feature type="disulfide bond" evidence="32">
    <location>
        <begin position="130"/>
        <end position="156"/>
    </location>
</feature>
<evidence type="ECO:0000256" key="23">
    <source>
        <dbReference type="ARBA" id="ARBA00023046"/>
    </source>
</evidence>
<organismHost>
    <name type="scientific">Homo sapiens</name>
    <name type="common">Human</name>
    <dbReference type="NCBI Taxonomy" id="9606"/>
</organismHost>
<dbReference type="FunFam" id="2.170.40.20:FF:000003">
    <property type="entry name" value="Envelope glycoprotein gp160"/>
    <property type="match status" value="1"/>
</dbReference>
<keyword evidence="9 32" id="KW-1032">Host cell membrane</keyword>
<dbReference type="InterPro" id="IPR036377">
    <property type="entry name" value="Gp120_core_sf"/>
</dbReference>
<keyword evidence="12 32" id="KW-1162">Viral penetration into host cytoplasm</keyword>
<evidence type="ECO:0000256" key="4">
    <source>
        <dbReference type="ARBA" id="ARBA00004563"/>
    </source>
</evidence>
<evidence type="ECO:0000256" key="12">
    <source>
        <dbReference type="ARBA" id="ARBA00022595"/>
    </source>
</evidence>
<keyword evidence="29 32" id="KW-0899">Viral immunoevasion</keyword>
<keyword evidence="27 32" id="KW-1015">Disulfide bond</keyword>
<evidence type="ECO:0000259" key="35">
    <source>
        <dbReference type="Pfam" id="PF00516"/>
    </source>
</evidence>
<comment type="function">
    <text evidence="32">Envelope glycoprotein gp160: Oligomerizes in the host endoplasmic reticulum into predominantly trimers. In a second time, gp160 transits in the host Golgi, where glycosylation is completed. The precursor is then proteolytically cleaved in the trans-Golgi and thereby activated by cellular furin or furin-like proteases to produce gp120 and gp41.</text>
</comment>
<dbReference type="Gene3D" id="1.20.5.490">
    <property type="entry name" value="Single helix bin"/>
    <property type="match status" value="1"/>
</dbReference>
<comment type="subcellular location">
    <molecule>Surface protein gp120</molecule>
    <subcellularLocation>
        <location evidence="32">Virion membrane</location>
        <topology evidence="32">Peripheral membrane protein</topology>
    </subcellularLocation>
    <subcellularLocation>
        <location evidence="32">Host cell membrane</location>
        <topology evidence="32">Peripheral membrane protein</topology>
    </subcellularLocation>
    <subcellularLocation>
        <location evidence="32">Host endosome membrane</location>
        <topology evidence="32">Single-pass type I membrane protein</topology>
    </subcellularLocation>
    <text evidence="32">The surface protein is not anchored to the viral envelope, but associates with the extravirion surface through its binding to TM. It is probably concentrated at the site of budding and incorporated into the virions possibly by contacts between the cytoplasmic tail of Env and the N-terminus of Gag.</text>
</comment>
<dbReference type="GO" id="GO:1903911">
    <property type="term" value="P:positive regulation of receptor clustering"/>
    <property type="evidence" value="ECO:0007669"/>
    <property type="project" value="UniProtKB-UniRule"/>
</dbReference>
<comment type="miscellaneous">
    <text evidence="32">HIV-1 lineages are divided in three main groups, M (for Major), O (for Outlier), and N (for New, or Non-M, Non-O). The vast majority of strains found worldwide belong to the group M. Group O seems to be endemic to and largely confined to Cameroon and neighboring countries in West Central Africa, where these viruses represent a small minority of HIV-1 strains. The group N is represented by a limited number of isolates from Cameroonian persons. The group M is further subdivided in 9 clades or subtypes (A to D, F to H, J and K).</text>
</comment>
<evidence type="ECO:0000256" key="18">
    <source>
        <dbReference type="ARBA" id="ARBA00022844"/>
    </source>
</evidence>
<keyword evidence="14 32" id="KW-0812">Transmembrane</keyword>
<dbReference type="EMBL" id="KR423527">
    <property type="protein sequence ID" value="AKR69225.1"/>
    <property type="molecule type" value="Genomic_RNA"/>
</dbReference>
<dbReference type="GO" id="GO:0020002">
    <property type="term" value="C:host cell plasma membrane"/>
    <property type="evidence" value="ECO:0007669"/>
    <property type="project" value="UniProtKB-SubCell"/>
</dbReference>
<feature type="chain" id="PRO_5023522865" description="Transmembrane protein gp41" evidence="32">
    <location>
        <begin position="511"/>
        <end position="855"/>
    </location>
</feature>
<evidence type="ECO:0000256" key="3">
    <source>
        <dbReference type="ARBA" id="ARBA00004505"/>
    </source>
</evidence>
<feature type="disulfide bond" evidence="32">
    <location>
        <begin position="223"/>
        <end position="252"/>
    </location>
</feature>
<comment type="domain">
    <text evidence="32">The CD4-binding region is targeted by the antibody b12.</text>
</comment>
<feature type="region of interest" description="MPER; binding to GalCer" evidence="32">
    <location>
        <begin position="661"/>
        <end position="682"/>
    </location>
</feature>
<comment type="PTM">
    <text evidence="32">Highly glycosylated by host. The high number of glycan on the protein is reffered to as 'glycan shield' because it contributes to hide protein sequence from adaptive immune system.</text>
</comment>
<dbReference type="Pfam" id="PF00516">
    <property type="entry name" value="GP120"/>
    <property type="match status" value="1"/>
</dbReference>
<keyword evidence="10 32" id="KW-1165">Clathrin-mediated endocytosis of virus by host</keyword>
<evidence type="ECO:0000256" key="1">
    <source>
        <dbReference type="ARBA" id="ARBA00004402"/>
    </source>
</evidence>
<keyword evidence="8 32" id="KW-1170">Fusion of virus membrane with host endosomal membrane</keyword>
<evidence type="ECO:0000256" key="26">
    <source>
        <dbReference type="ARBA" id="ARBA00023139"/>
    </source>
</evidence>
<dbReference type="CDD" id="cd09909">
    <property type="entry name" value="HIV-1-like_HR1-HR2"/>
    <property type="match status" value="1"/>
</dbReference>
<evidence type="ECO:0000313" key="37">
    <source>
        <dbReference type="EMBL" id="AKR69225.1"/>
    </source>
</evidence>
<feature type="region of interest" description="Disordered" evidence="34">
    <location>
        <begin position="717"/>
        <end position="742"/>
    </location>
</feature>
<evidence type="ECO:0000256" key="31">
    <source>
        <dbReference type="ARBA" id="ARBA00023296"/>
    </source>
</evidence>
<evidence type="ECO:0000256" key="29">
    <source>
        <dbReference type="ARBA" id="ARBA00023280"/>
    </source>
</evidence>
<feature type="region of interest" description="CD4-binding loop" evidence="32">
    <location>
        <begin position="367"/>
        <end position="377"/>
    </location>
</feature>
<feature type="transmembrane region" description="Helical" evidence="33">
    <location>
        <begin position="677"/>
        <end position="704"/>
    </location>
</feature>
<comment type="similarity">
    <text evidence="32">Belongs to the HIV-1 env protein family.</text>
</comment>
<keyword evidence="11 32" id="KW-0945">Host-virus interaction</keyword>
<keyword evidence="26 32" id="KW-0564">Palmitate</keyword>
<dbReference type="FunFam" id="2.170.40.20:FF:000004">
    <property type="entry name" value="Envelope glycoprotein gp160"/>
    <property type="match status" value="1"/>
</dbReference>
<dbReference type="SUPFAM" id="SSF58069">
    <property type="entry name" value="Virus ectodomain"/>
    <property type="match status" value="1"/>
</dbReference>
<evidence type="ECO:0000256" key="17">
    <source>
        <dbReference type="ARBA" id="ARBA00022804"/>
    </source>
</evidence>
<accession>A0A0K0UYW3</accession>
<dbReference type="FunFam" id="1.10.287.210:FF:000001">
    <property type="entry name" value="Envelope glycoprotein gp160"/>
    <property type="match status" value="1"/>
</dbReference>
<feature type="transmembrane region" description="Helical" evidence="33">
    <location>
        <begin position="511"/>
        <end position="534"/>
    </location>
</feature>
<dbReference type="GO" id="GO:0055036">
    <property type="term" value="C:virion membrane"/>
    <property type="evidence" value="ECO:0007669"/>
    <property type="project" value="UniProtKB-SubCell"/>
</dbReference>
<evidence type="ECO:0000256" key="21">
    <source>
        <dbReference type="ARBA" id="ARBA00022890"/>
    </source>
</evidence>
<comment type="domain">
    <text evidence="32">The YXXL motif is involved in determining the exact site of viral release at the surface of infected mononuclear cells and promotes endocytosis. YXXL and di-leucine endocytosis motifs interact directly or indirectly with the clathrin adapter complexes, opperate independently, and their activities are not additive.</text>
</comment>
<keyword evidence="31 32" id="KW-1160">Virus entry into host cell</keyword>
<reference evidence="37" key="1">
    <citation type="submission" date="2015-04" db="EMBL/GenBank/DDBJ databases">
        <authorList>
            <person name="Syromyatnikov M.Y."/>
            <person name="Popov V.N."/>
        </authorList>
    </citation>
    <scope>NUCLEOTIDE SEQUENCE</scope>
    <source>
        <strain evidence="37">701010186 - 701010186_A10</strain>
    </source>
</reference>
<comment type="function">
    <text evidence="32">Transmembrane protein gp41: Acts as a class I viral fusion protein. Under the current model, the protein has at least 3 conformational states: pre-fusion native state, pre-hairpin intermediate state, and post-fusion hairpin state. During fusion of viral and target intracellular membranes, the coiled coil regions (heptad repeats) assume a trimer-of-hairpins structure, positioning the fusion peptide in close proximity to the C-terminal region of the ectodomain. The formation of this structure appears to drive apposition and subsequent fusion of viral and target cell membranes. Complete fusion occurs in host cell endosomes and is dynamin-dependent, however some lipid transfer might occur at the plasma membrane. The virus undergoes clathrin-dependent internalization long before endosomal fusion, thus minimizing the surface exposure of conserved viral epitopes during fusion and reducing the efficacy of inhibitors targeting these epitopes. Membranes fusion leads to delivery of the nucleocapsid into the cytoplasm.</text>
</comment>
<evidence type="ECO:0000256" key="32">
    <source>
        <dbReference type="HAMAP-Rule" id="MF_04083"/>
    </source>
</evidence>
<dbReference type="GO" id="GO:0016020">
    <property type="term" value="C:membrane"/>
    <property type="evidence" value="ECO:0007669"/>
    <property type="project" value="UniProtKB-UniRule"/>
</dbReference>
<evidence type="ECO:0000256" key="33">
    <source>
        <dbReference type="RuleBase" id="RU363095"/>
    </source>
</evidence>
<evidence type="ECO:0000256" key="28">
    <source>
        <dbReference type="ARBA" id="ARBA00023180"/>
    </source>
</evidence>
<comment type="subcellular location">
    <subcellularLocation>
        <location evidence="3">Host cell membrane</location>
        <topology evidence="3">Peripheral membrane protein</topology>
    </subcellularLocation>
    <subcellularLocation>
        <location evidence="1">Host cell membrane</location>
        <topology evidence="1">Single-pass type I membrane protein</topology>
    </subcellularLocation>
    <subcellularLocation>
        <location evidence="2">Host endosome membrane</location>
        <topology evidence="2">Peripheral membrane protein</topology>
    </subcellularLocation>
    <subcellularLocation>
        <location evidence="5">Host endosome membrane</location>
        <topology evidence="5">Single-pass type I membrane protein</topology>
    </subcellularLocation>
    <subcellularLocation>
        <location evidence="6">Virion membrane</location>
        <topology evidence="6">Peripheral membrane protein</topology>
    </subcellularLocation>
    <subcellularLocation>
        <location evidence="4">Virion membrane</location>
        <topology evidence="4">Single-pass type I membrane protein</topology>
    </subcellularLocation>
</comment>
<keyword evidence="28 32" id="KW-0325">Glycoprotein</keyword>
<dbReference type="InterPro" id="IPR037527">
    <property type="entry name" value="Gp160"/>
</dbReference>
<evidence type="ECO:0000256" key="10">
    <source>
        <dbReference type="ARBA" id="ARBA00022570"/>
    </source>
</evidence>
<evidence type="ECO:0000256" key="24">
    <source>
        <dbReference type="ARBA" id="ARBA00023054"/>
    </source>
</evidence>
<comment type="function">
    <text evidence="32">Surface protein gp120: Attaches the virus to the host lymphoid cell by binding to the primary receptor CD4. This interaction induces a structural rearrangement creating a high affinity binding site for a chemokine coreceptor like CXCR4 and/or CCR5. Acts as a ligand for CD209/DC-SIGN and CLEC4M/DC-SIGNR, which are respectively found on dendritic cells (DCs), and on endothelial cells of liver sinusoids and lymph node sinuses. These interactions allow capture of viral particles at mucosal surfaces by these cells and subsequent transmission to permissive cells. HIV subverts the migration properties of dendritic cells to gain access to CD4+ T-cells in lymph nodes. Virus transmission to permissive T-cells occurs either in trans (without DCs infection, through viral capture and transmission), or in cis (following DCs productive infection, through the usual CD4-gp120 interaction), thereby inducing a robust infection. In trans infection, bound virions remain infectious over days and it is proposed that they are not degraded, but protected in non-lysosomal acidic organelles within the DCs close to the cell membrane thus contributing to the viral infectious potential during DCs' migration from the periphery to the lymphoid tissues. On arrival at lymphoid tissues, intact virions recycle back to DCs' cell surface allowing virus transmission to CD4+ T-cells.</text>
</comment>
<dbReference type="GO" id="GO:0052031">
    <property type="term" value="P:symbiont-mediated perturbation of host defense response"/>
    <property type="evidence" value="ECO:0007669"/>
    <property type="project" value="UniProtKB-UniRule"/>
</dbReference>
<keyword evidence="15 32" id="KW-0053">Apoptosis</keyword>
<proteinExistence type="inferred from homology"/>
<dbReference type="InterPro" id="IPR000777">
    <property type="entry name" value="HIV1_Gp120"/>
</dbReference>
<evidence type="ECO:0000256" key="30">
    <source>
        <dbReference type="ARBA" id="ARBA00023288"/>
    </source>
</evidence>
<comment type="caution">
    <text evidence="32 33">Lacks conserved residue(s) required for the propagation of feature annotation.</text>
</comment>
<feature type="region of interest" description="V1" evidence="32">
    <location>
        <begin position="130"/>
        <end position="155"/>
    </location>
</feature>
<evidence type="ECO:0000256" key="20">
    <source>
        <dbReference type="ARBA" id="ARBA00022879"/>
    </source>
</evidence>
<evidence type="ECO:0000256" key="15">
    <source>
        <dbReference type="ARBA" id="ARBA00022703"/>
    </source>
</evidence>
<evidence type="ECO:0000256" key="34">
    <source>
        <dbReference type="SAM" id="MobiDB-lite"/>
    </source>
</evidence>
<dbReference type="GO" id="GO:0005198">
    <property type="term" value="F:structural molecule activity"/>
    <property type="evidence" value="ECO:0007669"/>
    <property type="project" value="UniProtKB-UniRule"/>
</dbReference>
<keyword evidence="22 32" id="KW-1133">Transmembrane helix</keyword>
<name>A0A0K0UYW3_HV1</name>
<gene>
    <name evidence="32 37" type="primary">env</name>
</gene>
<keyword evidence="21 32" id="KW-1164">Virus endocytosis by host</keyword>
<comment type="domain">
    <text evidence="32 33">The 17 amino acids long immunosuppressive region is present in many retroviral envelope proteins. Synthetic peptides derived from this relatively conserved sequence inhibit immune function in vitro and in vivo.</text>
</comment>
<keyword evidence="30 32" id="KW-0449">Lipoprotein</keyword>
<dbReference type="GO" id="GO:0075512">
    <property type="term" value="P:clathrin-dependent endocytosis of virus by host cell"/>
    <property type="evidence" value="ECO:0007669"/>
    <property type="project" value="UniProtKB-UniRule"/>
</dbReference>
<keyword evidence="25 32" id="KW-0472">Membrane</keyword>
<dbReference type="SUPFAM" id="SSF56502">
    <property type="entry name" value="gp120 core"/>
    <property type="match status" value="2"/>
</dbReference>
<dbReference type="Gene3D" id="2.170.40.20">
    <property type="entry name" value="Human immunodeficiency virus 1, Gp160, envelope glycoprotein"/>
    <property type="match status" value="2"/>
</dbReference>
<keyword evidence="17 32" id="KW-1161">Viral attachment to host cell</keyword>
<dbReference type="Gene3D" id="1.10.287.210">
    <property type="match status" value="1"/>
</dbReference>
<feature type="disulfide bond" evidence="32">
    <location>
        <begin position="53"/>
        <end position="73"/>
    </location>
</feature>
<evidence type="ECO:0000256" key="25">
    <source>
        <dbReference type="ARBA" id="ARBA00023136"/>
    </source>
</evidence>
<keyword evidence="19 32" id="KW-1043">Host membrane</keyword>
<comment type="miscellaneous">
    <text evidence="32">Inhibitors targeting HIV-1 viral envelope proteins are used as antiretroviral drugs. Attachment of virions to the cell surface via non-specific interactions and CD4 binding can be blocked by inhibitors that include cyanovirin-N, cyclotriazadisulfonamide analogs, PRO 2000, TNX 355 and PRO 542. In addition, BMS 806 can block CD4-induced conformational changes. Env interactions with the coreceptor molecules can be targeted by CCR5 antagonists including SCH-D, maraviroc (UK 427857) and aplaviroc (GW 873140), and the CXCR4 antagonist AMD 070. Fusion of viral and cellular membranes can be inhibited by peptides such as enfuvirtide and tifuvirtide (T 1249). Resistance to inhibitors associated with mutations in Env are observed. Most of the time, single mutations confer only a modest reduction in drug susceptibility. Combination of several mutations is usually required to develop a high-level drug resistance.</text>
</comment>
<dbReference type="GO" id="GO:0019064">
    <property type="term" value="P:fusion of virus membrane with host plasma membrane"/>
    <property type="evidence" value="ECO:0007669"/>
    <property type="project" value="UniProtKB-UniRule"/>
</dbReference>
<feature type="site" description="Cleavage; by host furin" evidence="32">
    <location>
        <begin position="510"/>
        <end position="511"/>
    </location>
</feature>
<dbReference type="GO" id="GO:0044175">
    <property type="term" value="C:host cell endosome membrane"/>
    <property type="evidence" value="ECO:0007669"/>
    <property type="project" value="UniProtKB-SubCell"/>
</dbReference>
<comment type="domain">
    <text evidence="32">The membrane proximal external region (MPER) present in gp41 is a tryptophan-rich region recognized by the antibodies 2F5, Z13, and 4E10. MPER seems to play a role in fusion.</text>
</comment>
<dbReference type="GO" id="GO:0039654">
    <property type="term" value="P:fusion of virus membrane with host endosome membrane"/>
    <property type="evidence" value="ECO:0007669"/>
    <property type="project" value="UniProtKB-UniRule"/>
</dbReference>
<feature type="disulfide bond" evidence="32">
    <location>
        <begin position="597"/>
        <end position="603"/>
    </location>
</feature>
<comment type="subcellular location">
    <molecule>Transmembrane protein gp41</molecule>
    <subcellularLocation>
        <location evidence="32">Virion membrane</location>
        <topology evidence="32">Single-pass type I membrane protein</topology>
    </subcellularLocation>
    <subcellularLocation>
        <location evidence="32">Host cell membrane</location>
        <topology evidence="32">Single-pass type I membrane protein</topology>
    </subcellularLocation>
    <subcellularLocation>
        <location evidence="32">Host endosome membrane</location>
        <topology evidence="32">Single-pass type I membrane protein</topology>
    </subcellularLocation>
    <text evidence="32">It is probably concentrated at the site of budding and incorporated into the virions possibly by contacts between the cytoplasmic tail of Env and the N-terminus of Gag.</text>
</comment>
<keyword evidence="7 32" id="KW-1168">Fusion of virus membrane with host membrane</keyword>
<evidence type="ECO:0000256" key="7">
    <source>
        <dbReference type="ARBA" id="ARBA00022506"/>
    </source>
</evidence>
<evidence type="ECO:0000256" key="9">
    <source>
        <dbReference type="ARBA" id="ARBA00022511"/>
    </source>
</evidence>
<keyword evidence="18 32" id="KW-0946">Virion</keyword>
<protein>
    <recommendedName>
        <fullName evidence="32">Envelope glycoprotein gp160</fullName>
    </recommendedName>
    <alternativeName>
        <fullName evidence="32">Env polyprotein</fullName>
    </alternativeName>
    <component>
        <recommendedName>
            <fullName evidence="32">Surface protein gp120</fullName>
            <shortName evidence="32">SU</shortName>
        </recommendedName>
        <alternativeName>
            <fullName evidence="32">Glycoprotein 120</fullName>
            <shortName evidence="32">gp120</shortName>
        </alternativeName>
    </component>
    <component>
        <recommendedName>
            <fullName evidence="32">Transmembrane protein gp41</fullName>
            <shortName evidence="32">TM</shortName>
        </recommendedName>
        <alternativeName>
            <fullName evidence="32">Glycoprotein 41</fullName>
            <shortName evidence="32">gp41</shortName>
        </alternativeName>
    </component>
</protein>
<evidence type="ECO:0000256" key="22">
    <source>
        <dbReference type="ARBA" id="ARBA00022989"/>
    </source>
</evidence>
<evidence type="ECO:0000256" key="13">
    <source>
        <dbReference type="ARBA" id="ARBA00022685"/>
    </source>
</evidence>
<feature type="short sequence motif" description="YXXL motif; contains endocytosis signal" evidence="32">
    <location>
        <begin position="711"/>
        <end position="714"/>
    </location>
</feature>
<keyword evidence="24 32" id="KW-0175">Coiled coil</keyword>
<feature type="region of interest" description="Immunosuppression" evidence="32">
    <location>
        <begin position="573"/>
        <end position="591"/>
    </location>
</feature>
<evidence type="ECO:0000256" key="8">
    <source>
        <dbReference type="ARBA" id="ARBA00022510"/>
    </source>
</evidence>
<dbReference type="HAMAP" id="MF_04083">
    <property type="entry name" value="HIV_ENV"/>
    <property type="match status" value="1"/>
</dbReference>
<feature type="region of interest" description="Fusion peptide" evidence="32">
    <location>
        <begin position="511"/>
        <end position="531"/>
    </location>
</feature>
<evidence type="ECO:0000256" key="27">
    <source>
        <dbReference type="ARBA" id="ARBA00023157"/>
    </source>
</evidence>
<evidence type="ECO:0000256" key="2">
    <source>
        <dbReference type="ARBA" id="ARBA00004433"/>
    </source>
</evidence>
<comment type="subunit">
    <text evidence="32">The mature envelope protein (Env) consists of a homotrimer of non-covalently associated gp120-gp41 heterodimers. The resulting complex protrudes from the virus surface as a spike. There seems to be as few as 10 spikes on the average virion. Surface protein gp120 interacts with host CD4, CCR5 and CXCR4. Gp120 also interacts with the C-type lectins CD209/DC-SIGN and CLEC4M/DC-SIGNR (collectively referred to as DC-SIGN(R)). Gp120 and gp41 interact with GalCer. Gp120 interacts with host ITGA4/ITGB7 complex; on CD4+ T-cells, this interaction results in rapid activation of integrin ITGAL/LFA-1, which facilitates efficient cell-to-cell spreading of HIV-1. Gp120 interacts with cell-associated heparan sulfate; this interaction increases virus infectivity on permissive cells and may be involved in infection of CD4- cells.</text>
</comment>
<feature type="compositionally biased region" description="Basic and acidic residues" evidence="34">
    <location>
        <begin position="725"/>
        <end position="742"/>
    </location>
</feature>
<feature type="short sequence motif" description="Di-leucine internalization motif" evidence="32">
    <location>
        <begin position="854"/>
        <end position="855"/>
    </location>
</feature>
<feature type="disulfide bond" evidence="32">
    <location>
        <begin position="233"/>
        <end position="244"/>
    </location>
</feature>
<evidence type="ECO:0000259" key="36">
    <source>
        <dbReference type="Pfam" id="PF00517"/>
    </source>
</evidence>
<evidence type="ECO:0000256" key="11">
    <source>
        <dbReference type="ARBA" id="ARBA00022581"/>
    </source>
</evidence>
<feature type="topological domain" description="Cytoplasmic" evidence="32">
    <location>
        <begin position="705"/>
        <end position="855"/>
    </location>
</feature>
<dbReference type="GO" id="GO:0019031">
    <property type="term" value="C:viral envelope"/>
    <property type="evidence" value="ECO:0007669"/>
    <property type="project" value="UniProtKB-KW"/>
</dbReference>
<dbReference type="GO" id="GO:0019082">
    <property type="term" value="P:viral protein processing"/>
    <property type="evidence" value="ECO:0007669"/>
    <property type="project" value="UniProtKB-UniRule"/>
</dbReference>
<feature type="coiled-coil region" evidence="32">
    <location>
        <begin position="632"/>
        <end position="666"/>
    </location>
</feature>
<dbReference type="GO" id="GO:0019062">
    <property type="term" value="P:virion attachment to host cell"/>
    <property type="evidence" value="ECO:0007669"/>
    <property type="project" value="UniProtKB-UniRule"/>
</dbReference>